<evidence type="ECO:0000313" key="7">
    <source>
        <dbReference type="Proteomes" id="UP000189431"/>
    </source>
</evidence>
<evidence type="ECO:0000256" key="3">
    <source>
        <dbReference type="SAM" id="Coils"/>
    </source>
</evidence>
<evidence type="ECO:0000256" key="4">
    <source>
        <dbReference type="SAM" id="MobiDB-lite"/>
    </source>
</evidence>
<keyword evidence="7" id="KW-1185">Reference proteome</keyword>
<dbReference type="Pfam" id="PF00990">
    <property type="entry name" value="GGDEF"/>
    <property type="match status" value="1"/>
</dbReference>
<dbReference type="InterPro" id="IPR050469">
    <property type="entry name" value="Diguanylate_Cyclase"/>
</dbReference>
<dbReference type="SUPFAM" id="SSF55073">
    <property type="entry name" value="Nucleotide cyclase"/>
    <property type="match status" value="1"/>
</dbReference>
<evidence type="ECO:0000259" key="5">
    <source>
        <dbReference type="PROSITE" id="PS50887"/>
    </source>
</evidence>
<dbReference type="PANTHER" id="PTHR45138">
    <property type="entry name" value="REGULATORY COMPONENTS OF SENSORY TRANSDUCTION SYSTEM"/>
    <property type="match status" value="1"/>
</dbReference>
<evidence type="ECO:0000256" key="2">
    <source>
        <dbReference type="ARBA" id="ARBA00034247"/>
    </source>
</evidence>
<accession>A0ABX3KS24</accession>
<feature type="coiled-coil region" evidence="3">
    <location>
        <begin position="167"/>
        <end position="194"/>
    </location>
</feature>
<dbReference type="PANTHER" id="PTHR45138:SF9">
    <property type="entry name" value="DIGUANYLATE CYCLASE DGCM-RELATED"/>
    <property type="match status" value="1"/>
</dbReference>
<gene>
    <name evidence="6" type="ORF">BZJ21_06880</name>
</gene>
<dbReference type="InterPro" id="IPR000160">
    <property type="entry name" value="GGDEF_dom"/>
</dbReference>
<sequence>MTKSTPSPLSAQTAQADHHHAPSAYRELALKSRREIHTLKRLASRLIATCTGKNTAVDQKLTDFRDILYSAQDVSALLPRLAVIERMVSHQDMTQKKAQSHLEEQFHTSGETLQRVIGLPAQLKRDLRELLAKSANSDTERTQHLIRLLQLYERAVTLQATRPRAQHAQIELDKDQIRRVADELQNLITELDIDGQAGSQLLDIRRQLLTDVAPATVVSLTLSALRLILDATQAERQASQQFLAQVNDDLVAISQQNTRAFDHATQLRVAHQSVDQRLDHTITDIEKELGLKGTPESNPEAALTRALDALNAIAKENEALKTRERALEEQLSHNQTQLSTLAEHTMDQRRHVGDQERKRLLDPLTRVYNRAALNDRLEHEFRLWKKYQRPFCLAVIDIDHFKQVNQQFGYEVGDKALKIVARTIYQCLRDTDFIARFGGEEFVILLPDANDDTRTEILATISHTIRKLPLKFKNERVAITVSIGATLFSDQDTPTPVLERADQALYQAKNSGRNQIIWC</sequence>
<dbReference type="Proteomes" id="UP000189431">
    <property type="component" value="Unassembled WGS sequence"/>
</dbReference>
<dbReference type="RefSeq" id="WP_077669425.1">
    <property type="nucleotide sequence ID" value="NZ_MUFR01000015.1"/>
</dbReference>
<dbReference type="EMBL" id="MUFR01000015">
    <property type="protein sequence ID" value="OOF34193.1"/>
    <property type="molecule type" value="Genomic_DNA"/>
</dbReference>
<feature type="region of interest" description="Disordered" evidence="4">
    <location>
        <begin position="1"/>
        <end position="22"/>
    </location>
</feature>
<evidence type="ECO:0000313" key="6">
    <source>
        <dbReference type="EMBL" id="OOF34193.1"/>
    </source>
</evidence>
<name>A0ABX3KS24_SALCS</name>
<dbReference type="NCBIfam" id="TIGR00254">
    <property type="entry name" value="GGDEF"/>
    <property type="match status" value="1"/>
</dbReference>
<feature type="coiled-coil region" evidence="3">
    <location>
        <begin position="303"/>
        <end position="337"/>
    </location>
</feature>
<dbReference type="SMART" id="SM00267">
    <property type="entry name" value="GGDEF"/>
    <property type="match status" value="1"/>
</dbReference>
<dbReference type="CDD" id="cd01949">
    <property type="entry name" value="GGDEF"/>
    <property type="match status" value="1"/>
</dbReference>
<evidence type="ECO:0000256" key="1">
    <source>
        <dbReference type="ARBA" id="ARBA00012528"/>
    </source>
</evidence>
<comment type="caution">
    <text evidence="6">The sequence shown here is derived from an EMBL/GenBank/DDBJ whole genome shotgun (WGS) entry which is preliminary data.</text>
</comment>
<dbReference type="Pfam" id="PF20975">
    <property type="entry name" value="DGCcoil"/>
    <property type="match status" value="1"/>
</dbReference>
<dbReference type="PROSITE" id="PS50887">
    <property type="entry name" value="GGDEF"/>
    <property type="match status" value="1"/>
</dbReference>
<dbReference type="InterPro" id="IPR048516">
    <property type="entry name" value="DGCcoil"/>
</dbReference>
<keyword evidence="3" id="KW-0175">Coiled coil</keyword>
<protein>
    <recommendedName>
        <fullName evidence="1">diguanylate cyclase</fullName>
        <ecNumber evidence="1">2.7.7.65</ecNumber>
    </recommendedName>
</protein>
<comment type="catalytic activity">
    <reaction evidence="2">
        <text>2 GTP = 3',3'-c-di-GMP + 2 diphosphate</text>
        <dbReference type="Rhea" id="RHEA:24898"/>
        <dbReference type="ChEBI" id="CHEBI:33019"/>
        <dbReference type="ChEBI" id="CHEBI:37565"/>
        <dbReference type="ChEBI" id="CHEBI:58805"/>
        <dbReference type="EC" id="2.7.7.65"/>
    </reaction>
</comment>
<organism evidence="6 7">
    <name type="scientific">Salinivibrio costicola subsp. alcaliphilus</name>
    <dbReference type="NCBI Taxonomy" id="272773"/>
    <lineage>
        <taxon>Bacteria</taxon>
        <taxon>Pseudomonadati</taxon>
        <taxon>Pseudomonadota</taxon>
        <taxon>Gammaproteobacteria</taxon>
        <taxon>Vibrionales</taxon>
        <taxon>Vibrionaceae</taxon>
        <taxon>Salinivibrio</taxon>
    </lineage>
</organism>
<dbReference type="InterPro" id="IPR029787">
    <property type="entry name" value="Nucleotide_cyclase"/>
</dbReference>
<feature type="domain" description="GGDEF" evidence="5">
    <location>
        <begin position="389"/>
        <end position="519"/>
    </location>
</feature>
<dbReference type="Gene3D" id="3.30.70.270">
    <property type="match status" value="1"/>
</dbReference>
<dbReference type="InterPro" id="IPR043128">
    <property type="entry name" value="Rev_trsase/Diguanyl_cyclase"/>
</dbReference>
<reference evidence="7" key="1">
    <citation type="submission" date="2017-01" db="EMBL/GenBank/DDBJ databases">
        <title>Draft genome of the species Salinivibrio costicola subsp. alcaliphilus.</title>
        <authorList>
            <person name="Lopez-Hermoso C."/>
            <person name="De La Haba R."/>
            <person name="Sanchez-Porro C."/>
            <person name="Ventosa A."/>
        </authorList>
    </citation>
    <scope>NUCLEOTIDE SEQUENCE [LARGE SCALE GENOMIC DNA]</scope>
    <source>
        <strain evidence="7">CBH448</strain>
    </source>
</reference>
<dbReference type="EC" id="2.7.7.65" evidence="1"/>
<proteinExistence type="predicted"/>
<feature type="compositionally biased region" description="Polar residues" evidence="4">
    <location>
        <begin position="1"/>
        <end position="15"/>
    </location>
</feature>